<dbReference type="SUPFAM" id="SSF53098">
    <property type="entry name" value="Ribonuclease H-like"/>
    <property type="match status" value="1"/>
</dbReference>
<dbReference type="AlphaFoldDB" id="A0A9N9SD63"/>
<keyword evidence="2" id="KW-1185">Reference proteome</keyword>
<protein>
    <submittedName>
        <fullName evidence="1">Uncharacterized protein</fullName>
    </submittedName>
</protein>
<evidence type="ECO:0000313" key="1">
    <source>
        <dbReference type="EMBL" id="CAG9813036.1"/>
    </source>
</evidence>
<accession>A0A9N9SD63</accession>
<reference evidence="1" key="2">
    <citation type="submission" date="2022-10" db="EMBL/GenBank/DDBJ databases">
        <authorList>
            <consortium name="ENA_rothamsted_submissions"/>
            <consortium name="culmorum"/>
            <person name="King R."/>
        </authorList>
    </citation>
    <scope>NUCLEOTIDE SEQUENCE</scope>
</reference>
<reference evidence="1" key="1">
    <citation type="submission" date="2022-01" db="EMBL/GenBank/DDBJ databases">
        <authorList>
            <person name="King R."/>
        </authorList>
    </citation>
    <scope>NUCLEOTIDE SEQUENCE</scope>
</reference>
<sequence length="363" mass="42283">MLGQRVGFVSLCKNDNNIPSFTNYHCIMHQQVLCSKILESDVIMKIAFKIVNSIRARSLLRRQFLALLEETEAEYSSDLLLHTNVRWLSRGVFLKRFRRLLPEIKTFIQSKGENVPELEDETWLMKLAFFCDITEKLNDVHLNLQGKDKIVIDMITFIKTFKSQMQLQTSQLKRGELKHNKNMEEECTHNTNRDFETFAEQLENLHLEFERRFADFAALEEVLSFMVFPFIENIDIDSLPVKISNLTDAESVVVEEEIVKIRSDIFLKARASGSTDFWKLICKEKLLCLRRVALYLTSFFGSTYLCESTFSTMNAIKTKHRSRLTDAHLTSCLRIAVTSYTPQYDKLVENMQCLTSSQTRKTH</sequence>
<dbReference type="EMBL" id="OU896707">
    <property type="protein sequence ID" value="CAG9813036.1"/>
    <property type="molecule type" value="Genomic_DNA"/>
</dbReference>
<proteinExistence type="predicted"/>
<organism evidence="1 2">
    <name type="scientific">Phaedon cochleariae</name>
    <name type="common">Mustard beetle</name>
    <dbReference type="NCBI Taxonomy" id="80249"/>
    <lineage>
        <taxon>Eukaryota</taxon>
        <taxon>Metazoa</taxon>
        <taxon>Ecdysozoa</taxon>
        <taxon>Arthropoda</taxon>
        <taxon>Hexapoda</taxon>
        <taxon>Insecta</taxon>
        <taxon>Pterygota</taxon>
        <taxon>Neoptera</taxon>
        <taxon>Endopterygota</taxon>
        <taxon>Coleoptera</taxon>
        <taxon>Polyphaga</taxon>
        <taxon>Cucujiformia</taxon>
        <taxon>Chrysomeloidea</taxon>
        <taxon>Chrysomelidae</taxon>
        <taxon>Chrysomelinae</taxon>
        <taxon>Chrysomelini</taxon>
        <taxon>Phaedon</taxon>
    </lineage>
</organism>
<dbReference type="PANTHER" id="PTHR45913">
    <property type="entry name" value="EPM2A-INTERACTING PROTEIN 1"/>
    <property type="match status" value="1"/>
</dbReference>
<evidence type="ECO:0000313" key="2">
    <source>
        <dbReference type="Proteomes" id="UP001153737"/>
    </source>
</evidence>
<dbReference type="OrthoDB" id="6774399at2759"/>
<dbReference type="InterPro" id="IPR012337">
    <property type="entry name" value="RNaseH-like_sf"/>
</dbReference>
<name>A0A9N9SD63_PHACE</name>
<dbReference type="PANTHER" id="PTHR45913:SF21">
    <property type="entry name" value="DUF4371 DOMAIN-CONTAINING PROTEIN"/>
    <property type="match status" value="1"/>
</dbReference>
<dbReference type="Proteomes" id="UP001153737">
    <property type="component" value="Chromosome 1"/>
</dbReference>
<gene>
    <name evidence="1" type="ORF">PHAECO_LOCUS316</name>
</gene>